<dbReference type="InterPro" id="IPR055925">
    <property type="entry name" value="DUF7502"/>
</dbReference>
<keyword evidence="1" id="KW-1133">Transmembrane helix</keyword>
<sequence length="290" mass="32452">MDIRKFVQTQEAALKRYRRTYKLLDFLTILILIYTFLILLSADQALPFIKSFEVRSGTSYDLAGFSIPFATVVLLALSALVSLALTLIIHIRDKRINTIGLVEEKYPGLRERLRTAYDNLDLDNIIANDLRQAVSSSVEKVSSSAFLRKRRINFGIMVIIVSVILLAFVTMNSIHVVDPGDWENVLDDLFPDSSDDDLFEIDEDTQENTGAENITGEPAVIVVEGTEVDLSLPPGSGVGFNEGNDSEQDTDFVPSSSYEIDAISSQTYYESFPEGYESVIKSYFEQMAQK</sequence>
<protein>
    <submittedName>
        <fullName evidence="2">Uncharacterized protein</fullName>
    </submittedName>
</protein>
<dbReference type="Proteomes" id="UP001206983">
    <property type="component" value="Unassembled WGS sequence"/>
</dbReference>
<evidence type="ECO:0000313" key="3">
    <source>
        <dbReference type="Proteomes" id="UP001206983"/>
    </source>
</evidence>
<evidence type="ECO:0000313" key="2">
    <source>
        <dbReference type="EMBL" id="MCQ6963620.1"/>
    </source>
</evidence>
<proteinExistence type="predicted"/>
<evidence type="ECO:0000256" key="1">
    <source>
        <dbReference type="SAM" id="Phobius"/>
    </source>
</evidence>
<name>A0AAE3KY47_9EURY</name>
<dbReference type="Pfam" id="PF24334">
    <property type="entry name" value="DUF7502"/>
    <property type="match status" value="1"/>
</dbReference>
<keyword evidence="1" id="KW-0472">Membrane</keyword>
<dbReference type="AlphaFoldDB" id="A0AAE3KY47"/>
<comment type="caution">
    <text evidence="2">The sequence shown here is derived from an EMBL/GenBank/DDBJ whole genome shotgun (WGS) entry which is preliminary data.</text>
</comment>
<accession>A0AAE3KY47</accession>
<gene>
    <name evidence="2" type="ORF">PV02_11165</name>
</gene>
<keyword evidence="3" id="KW-1185">Reference proteome</keyword>
<keyword evidence="1" id="KW-0812">Transmembrane</keyword>
<dbReference type="RefSeq" id="WP_256623535.1">
    <property type="nucleotide sequence ID" value="NZ_JTEO01000006.1"/>
</dbReference>
<feature type="transmembrane region" description="Helical" evidence="1">
    <location>
        <begin position="152"/>
        <end position="171"/>
    </location>
</feature>
<dbReference type="EMBL" id="JTEO01000006">
    <property type="protein sequence ID" value="MCQ6963620.1"/>
    <property type="molecule type" value="Genomic_DNA"/>
</dbReference>
<feature type="transmembrane region" description="Helical" evidence="1">
    <location>
        <begin position="21"/>
        <end position="42"/>
    </location>
</feature>
<feature type="transmembrane region" description="Helical" evidence="1">
    <location>
        <begin position="62"/>
        <end position="89"/>
    </location>
</feature>
<organism evidence="2 3">
    <name type="scientific">Methanolobus chelungpuianus</name>
    <dbReference type="NCBI Taxonomy" id="502115"/>
    <lineage>
        <taxon>Archaea</taxon>
        <taxon>Methanobacteriati</taxon>
        <taxon>Methanobacteriota</taxon>
        <taxon>Stenosarchaea group</taxon>
        <taxon>Methanomicrobia</taxon>
        <taxon>Methanosarcinales</taxon>
        <taxon>Methanosarcinaceae</taxon>
        <taxon>Methanolobus</taxon>
    </lineage>
</organism>
<reference evidence="2 3" key="1">
    <citation type="journal article" date="2011" name="Appl. Environ. Microbiol.">
        <title>Methanogenic archaea isolated from Taiwan's Chelungpu fault.</title>
        <authorList>
            <person name="Wu S.Y."/>
            <person name="Lai M.C."/>
        </authorList>
    </citation>
    <scope>NUCLEOTIDE SEQUENCE [LARGE SCALE GENOMIC DNA]</scope>
    <source>
        <strain evidence="2 3">St545Mb</strain>
    </source>
</reference>